<proteinExistence type="predicted"/>
<reference evidence="1 2" key="1">
    <citation type="submission" date="2018-05" db="EMBL/GenBank/DDBJ databases">
        <title>Streptomyces venezuelae.</title>
        <authorList>
            <person name="Kim W."/>
            <person name="Lee N."/>
            <person name="Cho B.-K."/>
        </authorList>
    </citation>
    <scope>NUCLEOTIDE SEQUENCE [LARGE SCALE GENOMIC DNA]</scope>
    <source>
        <strain evidence="1 2">ATCC 14583</strain>
    </source>
</reference>
<evidence type="ECO:0000313" key="2">
    <source>
        <dbReference type="Proteomes" id="UP000323046"/>
    </source>
</evidence>
<dbReference type="EMBL" id="CP029193">
    <property type="protein sequence ID" value="QES25842.1"/>
    <property type="molecule type" value="Genomic_DNA"/>
</dbReference>
<gene>
    <name evidence="1" type="ORF">DEJ47_04685</name>
</gene>
<protein>
    <submittedName>
        <fullName evidence="1">Uncharacterized protein</fullName>
    </submittedName>
</protein>
<name>A0A5P2B5J1_STRVZ</name>
<dbReference type="RefSeq" id="WP_150165215.1">
    <property type="nucleotide sequence ID" value="NZ_CP029193.1"/>
</dbReference>
<organism evidence="1 2">
    <name type="scientific">Streptomyces venezuelae</name>
    <dbReference type="NCBI Taxonomy" id="54571"/>
    <lineage>
        <taxon>Bacteria</taxon>
        <taxon>Bacillati</taxon>
        <taxon>Actinomycetota</taxon>
        <taxon>Actinomycetes</taxon>
        <taxon>Kitasatosporales</taxon>
        <taxon>Streptomycetaceae</taxon>
        <taxon>Streptomyces</taxon>
    </lineage>
</organism>
<dbReference type="Proteomes" id="UP000323046">
    <property type="component" value="Chromosome"/>
</dbReference>
<keyword evidence="2" id="KW-1185">Reference proteome</keyword>
<evidence type="ECO:0000313" key="1">
    <source>
        <dbReference type="EMBL" id="QES25842.1"/>
    </source>
</evidence>
<sequence length="62" mass="6662">MVRLPVIPDCPTPAELAAVRARDAADTEACIAWYAAATGIPEEEIREAYQRLGEQHVPAAEG</sequence>
<dbReference type="AlphaFoldDB" id="A0A5P2B5J1"/>
<accession>A0A5P2B5J1</accession>